<evidence type="ECO:0000313" key="4">
    <source>
        <dbReference type="Proteomes" id="UP001519306"/>
    </source>
</evidence>
<accession>A0ABS4KB92</accession>
<gene>
    <name evidence="3" type="ORF">J2Z71_000570</name>
</gene>
<name>A0ABS4KB92_9FIRM</name>
<dbReference type="CDD" id="cd04335">
    <property type="entry name" value="PrdX_deacylase"/>
    <property type="match status" value="1"/>
</dbReference>
<dbReference type="Gene3D" id="3.90.960.10">
    <property type="entry name" value="YbaK/aminoacyl-tRNA synthetase-associated domain"/>
    <property type="match status" value="1"/>
</dbReference>
<reference evidence="3 4" key="1">
    <citation type="submission" date="2021-03" db="EMBL/GenBank/DDBJ databases">
        <title>Genomic Encyclopedia of Type Strains, Phase IV (KMG-IV): sequencing the most valuable type-strain genomes for metagenomic binning, comparative biology and taxonomic classification.</title>
        <authorList>
            <person name="Goeker M."/>
        </authorList>
    </citation>
    <scope>NUCLEOTIDE SEQUENCE [LARGE SCALE GENOMIC DNA]</scope>
    <source>
        <strain evidence="3 4">DSM 27563</strain>
    </source>
</reference>
<evidence type="ECO:0000313" key="3">
    <source>
        <dbReference type="EMBL" id="MBP2025045.1"/>
    </source>
</evidence>
<dbReference type="EMBL" id="JAGGLJ010000004">
    <property type="protein sequence ID" value="MBP2025045.1"/>
    <property type="molecule type" value="Genomic_DNA"/>
</dbReference>
<dbReference type="PANTHER" id="PTHR31423">
    <property type="entry name" value="YBAK DOMAIN-CONTAINING PROTEIN"/>
    <property type="match status" value="1"/>
</dbReference>
<evidence type="ECO:0000256" key="1">
    <source>
        <dbReference type="ARBA" id="ARBA00010201"/>
    </source>
</evidence>
<sequence>MNNSEEVFEKLEKLNINYKIVEHKAATTTEKADEYIEGHEGVRTKTLFLKNRKKKNLYLIVMDDEKRVNMKALEKILEDKGLGFCSDELLMEKMKLEPGVVSLFGLINNEDKDIKIIFDEDVINEEIFTFHANVNTITVFISKKDMIKFTEELGYEYKIIKIPE</sequence>
<keyword evidence="3" id="KW-0378">Hydrolase</keyword>
<comment type="similarity">
    <text evidence="1">Belongs to the PRORSD1 family.</text>
</comment>
<dbReference type="InterPro" id="IPR036754">
    <property type="entry name" value="YbaK/aa-tRNA-synt-asso_dom_sf"/>
</dbReference>
<dbReference type="RefSeq" id="WP_210060350.1">
    <property type="nucleotide sequence ID" value="NZ_JAGGLJ010000004.1"/>
</dbReference>
<dbReference type="InterPro" id="IPR007214">
    <property type="entry name" value="YbaK/aa-tRNA-synth-assoc-dom"/>
</dbReference>
<dbReference type="Proteomes" id="UP001519306">
    <property type="component" value="Unassembled WGS sequence"/>
</dbReference>
<protein>
    <submittedName>
        <fullName evidence="3">Ala-tRNA(Pro) deacylase</fullName>
        <ecNumber evidence="3">3.1.1.-</ecNumber>
    </submittedName>
</protein>
<feature type="domain" description="YbaK/aminoacyl-tRNA synthetase-associated" evidence="2">
    <location>
        <begin position="23"/>
        <end position="149"/>
    </location>
</feature>
<dbReference type="PANTHER" id="PTHR31423:SF3">
    <property type="entry name" value="PROLYL-TRNA SYNTHETASE ASSOCIATED DOMAIN-CONTAINING PROTEIN 1-RELATED"/>
    <property type="match status" value="1"/>
</dbReference>
<organism evidence="3 4">
    <name type="scientific">Peptoniphilus stercorisuis</name>
    <dbReference type="NCBI Taxonomy" id="1436965"/>
    <lineage>
        <taxon>Bacteria</taxon>
        <taxon>Bacillati</taxon>
        <taxon>Bacillota</taxon>
        <taxon>Tissierellia</taxon>
        <taxon>Tissierellales</taxon>
        <taxon>Peptoniphilaceae</taxon>
        <taxon>Peptoniphilus</taxon>
    </lineage>
</organism>
<keyword evidence="4" id="KW-1185">Reference proteome</keyword>
<dbReference type="InterPro" id="IPR040285">
    <property type="entry name" value="ProX/PRXD1"/>
</dbReference>
<dbReference type="EC" id="3.1.1.-" evidence="3"/>
<comment type="caution">
    <text evidence="3">The sequence shown here is derived from an EMBL/GenBank/DDBJ whole genome shotgun (WGS) entry which is preliminary data.</text>
</comment>
<proteinExistence type="inferred from homology"/>
<dbReference type="SUPFAM" id="SSF55826">
    <property type="entry name" value="YbaK/ProRS associated domain"/>
    <property type="match status" value="1"/>
</dbReference>
<dbReference type="GO" id="GO:0016787">
    <property type="term" value="F:hydrolase activity"/>
    <property type="evidence" value="ECO:0007669"/>
    <property type="project" value="UniProtKB-KW"/>
</dbReference>
<evidence type="ECO:0000259" key="2">
    <source>
        <dbReference type="Pfam" id="PF04073"/>
    </source>
</evidence>
<dbReference type="Pfam" id="PF04073">
    <property type="entry name" value="tRNA_edit"/>
    <property type="match status" value="1"/>
</dbReference>